<feature type="compositionally biased region" description="Low complexity" evidence="1">
    <location>
        <begin position="609"/>
        <end position="619"/>
    </location>
</feature>
<dbReference type="EMBL" id="JBBXMP010000040">
    <property type="protein sequence ID" value="KAL0065971.1"/>
    <property type="molecule type" value="Genomic_DNA"/>
</dbReference>
<comment type="caution">
    <text evidence="2">The sequence shown here is derived from an EMBL/GenBank/DDBJ whole genome shotgun (WGS) entry which is preliminary data.</text>
</comment>
<reference evidence="2 3" key="1">
    <citation type="submission" date="2024-05" db="EMBL/GenBank/DDBJ databases">
        <title>A draft genome resource for the thread blight pathogen Marasmius tenuissimus strain MS-2.</title>
        <authorList>
            <person name="Yulfo-Soto G.E."/>
            <person name="Baruah I.K."/>
            <person name="Amoako-Attah I."/>
            <person name="Bukari Y."/>
            <person name="Meinhardt L.W."/>
            <person name="Bailey B.A."/>
            <person name="Cohen S.P."/>
        </authorList>
    </citation>
    <scope>NUCLEOTIDE SEQUENCE [LARGE SCALE GENOMIC DNA]</scope>
    <source>
        <strain evidence="2 3">MS-2</strain>
    </source>
</reference>
<proteinExistence type="predicted"/>
<protein>
    <submittedName>
        <fullName evidence="2">Uncharacterized protein</fullName>
    </submittedName>
</protein>
<feature type="compositionally biased region" description="Polar residues" evidence="1">
    <location>
        <begin position="598"/>
        <end position="608"/>
    </location>
</feature>
<feature type="compositionally biased region" description="Polar residues" evidence="1">
    <location>
        <begin position="405"/>
        <end position="416"/>
    </location>
</feature>
<evidence type="ECO:0000256" key="1">
    <source>
        <dbReference type="SAM" id="MobiDB-lite"/>
    </source>
</evidence>
<feature type="region of interest" description="Disordered" evidence="1">
    <location>
        <begin position="598"/>
        <end position="619"/>
    </location>
</feature>
<evidence type="ECO:0000313" key="3">
    <source>
        <dbReference type="Proteomes" id="UP001437256"/>
    </source>
</evidence>
<feature type="compositionally biased region" description="Polar residues" evidence="1">
    <location>
        <begin position="529"/>
        <end position="550"/>
    </location>
</feature>
<gene>
    <name evidence="2" type="ORF">AAF712_006960</name>
</gene>
<feature type="region of interest" description="Disordered" evidence="1">
    <location>
        <begin position="405"/>
        <end position="550"/>
    </location>
</feature>
<feature type="region of interest" description="Disordered" evidence="1">
    <location>
        <begin position="350"/>
        <end position="370"/>
    </location>
</feature>
<accession>A0ABR2ZY14</accession>
<dbReference type="Proteomes" id="UP001437256">
    <property type="component" value="Unassembled WGS sequence"/>
</dbReference>
<feature type="compositionally biased region" description="Low complexity" evidence="1">
    <location>
        <begin position="506"/>
        <end position="515"/>
    </location>
</feature>
<name>A0ABR2ZY14_9AGAR</name>
<sequence>MYQRYCRNWANFLEEICHLLGTTDHDKYAELVADPKSEKKADCNILSMTYLAFKTKHGDKGAKALLTAWCQENTLNSFGPQQGKADRHRTFDSITRQMDDFLDMCSILYEFQFWAIGAGGQILSDQSLVHIYENERNQGFGATGFMRTTEGLCGAYRAHLGKCAIDHITKEEFISLAESHGLVVSEGKPTRPTDVASSASGPSTSSIALWDVKETDIADMAKDAIVNLAHMFSTLTFLFITQPDLDFIDLVNINHNFRKKLHWKGIATQCLEQNFCIVNYPIGVTVPWLTTGTAAKKGVKGLTYPNHIKILKACSSGAVHPMQFETADAVKLQTRELLILTWAPDNSDAFYNSDNSGEPTPTPSQVSRPTCSVKESATVLSAQDDFDKLNDDSIYRLNNAINATDNDVYSSASPSKFSHKRKKTVKPTDATQVKAKGKGKEPIMDNTPKPTNHKHKGSPGAGEVANEDSGTKQAKTASGSRAADREQGTGFTSYNHINRLRKQHTSSAPSSIPIADAGFKPIVLPPPSSSTTRKATDSTARVTPAPQSCSVPRPVNTTCSTVIHPPANEPAATNIAVGTVPMPRPLLGSALDSVATTTPLAQPAQSRGATTSAATAAPV</sequence>
<organism evidence="2 3">
    <name type="scientific">Marasmius tenuissimus</name>
    <dbReference type="NCBI Taxonomy" id="585030"/>
    <lineage>
        <taxon>Eukaryota</taxon>
        <taxon>Fungi</taxon>
        <taxon>Dikarya</taxon>
        <taxon>Basidiomycota</taxon>
        <taxon>Agaricomycotina</taxon>
        <taxon>Agaricomycetes</taxon>
        <taxon>Agaricomycetidae</taxon>
        <taxon>Agaricales</taxon>
        <taxon>Marasmiineae</taxon>
        <taxon>Marasmiaceae</taxon>
        <taxon>Marasmius</taxon>
    </lineage>
</organism>
<evidence type="ECO:0000313" key="2">
    <source>
        <dbReference type="EMBL" id="KAL0065971.1"/>
    </source>
</evidence>
<keyword evidence="3" id="KW-1185">Reference proteome</keyword>